<dbReference type="STRING" id="57664.SAMN05661003_1258"/>
<evidence type="ECO:0000256" key="4">
    <source>
        <dbReference type="ARBA" id="ARBA00022801"/>
    </source>
</evidence>
<reference evidence="14" key="1">
    <citation type="submission" date="2016-10" db="EMBL/GenBank/DDBJ databases">
        <authorList>
            <person name="Varghese N."/>
            <person name="Submissions S."/>
        </authorList>
    </citation>
    <scope>NUCLEOTIDE SEQUENCE [LARGE SCALE GENOMIC DNA]</scope>
    <source>
        <strain evidence="14">DSM 8987</strain>
    </source>
</reference>
<keyword evidence="3 10" id="KW-0547">Nucleotide-binding</keyword>
<dbReference type="Pfam" id="PF00448">
    <property type="entry name" value="SRP54"/>
    <property type="match status" value="1"/>
</dbReference>
<keyword evidence="6 10" id="KW-0472">Membrane</keyword>
<dbReference type="GO" id="GO:0005886">
    <property type="term" value="C:plasma membrane"/>
    <property type="evidence" value="ECO:0007669"/>
    <property type="project" value="UniProtKB-SubCell"/>
</dbReference>
<evidence type="ECO:0000313" key="13">
    <source>
        <dbReference type="EMBL" id="SDE68913.1"/>
    </source>
</evidence>
<keyword evidence="1 10" id="KW-1003">Cell membrane</keyword>
<keyword evidence="11" id="KW-1133">Transmembrane helix</keyword>
<keyword evidence="7 10" id="KW-0675">Receptor</keyword>
<keyword evidence="4 10" id="KW-0378">Hydrolase</keyword>
<dbReference type="PROSITE" id="PS00300">
    <property type="entry name" value="SRP54"/>
    <property type="match status" value="1"/>
</dbReference>
<dbReference type="GO" id="GO:0005737">
    <property type="term" value="C:cytoplasm"/>
    <property type="evidence" value="ECO:0007669"/>
    <property type="project" value="UniProtKB-SubCell"/>
</dbReference>
<comment type="subcellular location">
    <subcellularLocation>
        <location evidence="10">Cell membrane</location>
        <topology evidence="10">Peripheral membrane protein</topology>
        <orientation evidence="10">Cytoplasmic side</orientation>
    </subcellularLocation>
    <subcellularLocation>
        <location evidence="10">Cytoplasm</location>
    </subcellularLocation>
</comment>
<dbReference type="PANTHER" id="PTHR43134:SF1">
    <property type="entry name" value="SIGNAL RECOGNITION PARTICLE RECEPTOR SUBUNIT ALPHA"/>
    <property type="match status" value="1"/>
</dbReference>
<evidence type="ECO:0000313" key="14">
    <source>
        <dbReference type="Proteomes" id="UP000243205"/>
    </source>
</evidence>
<dbReference type="SMART" id="SM00962">
    <property type="entry name" value="SRP54"/>
    <property type="match status" value="1"/>
</dbReference>
<dbReference type="SMART" id="SM00963">
    <property type="entry name" value="SRP54_N"/>
    <property type="match status" value="1"/>
</dbReference>
<feature type="binding site" evidence="10">
    <location>
        <begin position="312"/>
        <end position="316"/>
    </location>
    <ligand>
        <name>GTP</name>
        <dbReference type="ChEBI" id="CHEBI:37565"/>
    </ligand>
</feature>
<organism evidence="13 14">
    <name type="scientific">Desulfuromonas thiophila</name>
    <dbReference type="NCBI Taxonomy" id="57664"/>
    <lineage>
        <taxon>Bacteria</taxon>
        <taxon>Pseudomonadati</taxon>
        <taxon>Thermodesulfobacteriota</taxon>
        <taxon>Desulfuromonadia</taxon>
        <taxon>Desulfuromonadales</taxon>
        <taxon>Desulfuromonadaceae</taxon>
        <taxon>Desulfuromonas</taxon>
    </lineage>
</organism>
<keyword evidence="5 10" id="KW-0342">GTP-binding</keyword>
<evidence type="ECO:0000256" key="8">
    <source>
        <dbReference type="ARBA" id="ARBA00048027"/>
    </source>
</evidence>
<accession>A0A1G7EYY8</accession>
<dbReference type="GO" id="GO:0005525">
    <property type="term" value="F:GTP binding"/>
    <property type="evidence" value="ECO:0007669"/>
    <property type="project" value="UniProtKB-UniRule"/>
</dbReference>
<name>A0A1G7EYY8_9BACT</name>
<dbReference type="SUPFAM" id="SSF52540">
    <property type="entry name" value="P-loop containing nucleoside triphosphate hydrolases"/>
    <property type="match status" value="1"/>
</dbReference>
<proteinExistence type="inferred from homology"/>
<gene>
    <name evidence="10" type="primary">ftsY</name>
    <name evidence="13" type="ORF">SAMN05661003_1258</name>
</gene>
<dbReference type="PANTHER" id="PTHR43134">
    <property type="entry name" value="SIGNAL RECOGNITION PARTICLE RECEPTOR SUBUNIT ALPHA"/>
    <property type="match status" value="1"/>
</dbReference>
<evidence type="ECO:0000256" key="6">
    <source>
        <dbReference type="ARBA" id="ARBA00023136"/>
    </source>
</evidence>
<feature type="binding site" evidence="10">
    <location>
        <begin position="230"/>
        <end position="237"/>
    </location>
    <ligand>
        <name>GTP</name>
        <dbReference type="ChEBI" id="CHEBI:37565"/>
    </ligand>
</feature>
<protein>
    <recommendedName>
        <fullName evidence="10">Signal recognition particle receptor FtsY</fullName>
        <shortName evidence="10">SRP receptor</shortName>
        <ecNumber evidence="10">3.6.5.4</ecNumber>
    </recommendedName>
</protein>
<feature type="binding site" evidence="10">
    <location>
        <begin position="376"/>
        <end position="379"/>
    </location>
    <ligand>
        <name>GTP</name>
        <dbReference type="ChEBI" id="CHEBI:37565"/>
    </ligand>
</feature>
<dbReference type="Gene3D" id="3.40.50.300">
    <property type="entry name" value="P-loop containing nucleotide triphosphate hydrolases"/>
    <property type="match status" value="1"/>
</dbReference>
<dbReference type="Gene3D" id="1.20.120.140">
    <property type="entry name" value="Signal recognition particle SRP54, nucleotide-binding domain"/>
    <property type="match status" value="1"/>
</dbReference>
<dbReference type="InterPro" id="IPR003593">
    <property type="entry name" value="AAA+_ATPase"/>
</dbReference>
<comment type="similarity">
    <text evidence="10">Belongs to the GTP-binding SRP family. FtsY subfamily.</text>
</comment>
<dbReference type="NCBIfam" id="TIGR00064">
    <property type="entry name" value="ftsY"/>
    <property type="match status" value="1"/>
</dbReference>
<sequence length="434" mass="47085">MEWSERMEQLYALIGHLVQLLALWWQQLAERLWLQREQLRLWLEQLGVPAEQSLIVLYACAYLLVTLLVVLLVWRVMRRRRPVTGRPAPQQPSIAAQDAAAVATKPVAGEATEAVTRMAEAPLSLFERMRRGLAKTHDALWGRLDAVLGRAERIDAAVLEELEEILITADFGVKTTTALMTALQQRARSAELTAEAVRAVLREEILALLRAEVAPLELSASQPFVLLVVGVNGVGKTTTIGKLAQQFKKQGRSVLLGAGDTFRAAAAEQLAIWGERCEVPVIRHSEGADPAAVAFDAAKAAVARKVDLLIVDTAGRLHTKVNLMEEMKKIHRVLGREIAGAPHETLLVLDASTGQNALVQARLFQQAVGVGGIVLTKLDGTAKGGVAVAIAAELGLPVRYIGIGEGIDDLRPFDAEMFVDALFAPPARSTSEQS</sequence>
<dbReference type="RefSeq" id="WP_092080675.1">
    <property type="nucleotide sequence ID" value="NZ_FNAQ01000025.1"/>
</dbReference>
<feature type="domain" description="SRP54-type proteins GTP-binding" evidence="12">
    <location>
        <begin position="397"/>
        <end position="410"/>
    </location>
</feature>
<keyword evidence="11" id="KW-0812">Transmembrane</keyword>
<dbReference type="HAMAP" id="MF_00920">
    <property type="entry name" value="FtsY"/>
    <property type="match status" value="1"/>
</dbReference>
<dbReference type="InterPro" id="IPR004390">
    <property type="entry name" value="SR_rcpt_FtsY"/>
</dbReference>
<evidence type="ECO:0000256" key="11">
    <source>
        <dbReference type="SAM" id="Phobius"/>
    </source>
</evidence>
<evidence type="ECO:0000256" key="1">
    <source>
        <dbReference type="ARBA" id="ARBA00022475"/>
    </source>
</evidence>
<dbReference type="EMBL" id="FNAQ01000025">
    <property type="protein sequence ID" value="SDE68913.1"/>
    <property type="molecule type" value="Genomic_DNA"/>
</dbReference>
<dbReference type="InterPro" id="IPR036225">
    <property type="entry name" value="SRP/SRP_N"/>
</dbReference>
<comment type="function">
    <text evidence="9">Involved in targeting and insertion of nascent membrane proteins into the cytoplasmic membrane. Acts as a receptor for the complex formed by the signal recognition particle (SRP) and the ribosome-nascent chain (RNC). Interaction with SRP-RNC leads to the transfer of the RNC complex to the Sec translocase for insertion into the membrane, the hydrolysis of GTP by both Ffh and FtsY, and the dissociation of the SRP-FtsY complex into the individual components.</text>
</comment>
<evidence type="ECO:0000256" key="3">
    <source>
        <dbReference type="ARBA" id="ARBA00022741"/>
    </source>
</evidence>
<dbReference type="GO" id="GO:0003924">
    <property type="term" value="F:GTPase activity"/>
    <property type="evidence" value="ECO:0007669"/>
    <property type="project" value="UniProtKB-UniRule"/>
</dbReference>
<keyword evidence="14" id="KW-1185">Reference proteome</keyword>
<comment type="subunit">
    <text evidence="10">Part of the signal recognition particle protein translocation system, which is composed of SRP and FtsY.</text>
</comment>
<evidence type="ECO:0000256" key="9">
    <source>
        <dbReference type="ARBA" id="ARBA00053570"/>
    </source>
</evidence>
<dbReference type="InterPro" id="IPR013822">
    <property type="entry name" value="Signal_recog_particl_SRP54_hlx"/>
</dbReference>
<dbReference type="AlphaFoldDB" id="A0A1G7EYY8"/>
<evidence type="ECO:0000256" key="5">
    <source>
        <dbReference type="ARBA" id="ARBA00023134"/>
    </source>
</evidence>
<dbReference type="InterPro" id="IPR042101">
    <property type="entry name" value="SRP54_N_sf"/>
</dbReference>
<evidence type="ECO:0000259" key="12">
    <source>
        <dbReference type="PROSITE" id="PS00300"/>
    </source>
</evidence>
<dbReference type="FunFam" id="1.20.120.140:FF:000002">
    <property type="entry name" value="Signal recognition particle receptor FtsY"/>
    <property type="match status" value="1"/>
</dbReference>
<feature type="transmembrane region" description="Helical" evidence="11">
    <location>
        <begin position="53"/>
        <end position="74"/>
    </location>
</feature>
<dbReference type="SUPFAM" id="SSF47364">
    <property type="entry name" value="Domain of the SRP/SRP receptor G-proteins"/>
    <property type="match status" value="1"/>
</dbReference>
<dbReference type="GO" id="GO:0005047">
    <property type="term" value="F:signal recognition particle binding"/>
    <property type="evidence" value="ECO:0007669"/>
    <property type="project" value="TreeGrafter"/>
</dbReference>
<dbReference type="Proteomes" id="UP000243205">
    <property type="component" value="Unassembled WGS sequence"/>
</dbReference>
<keyword evidence="2 10" id="KW-0963">Cytoplasm</keyword>
<dbReference type="OrthoDB" id="9804720at2"/>
<dbReference type="SMART" id="SM00382">
    <property type="entry name" value="AAA"/>
    <property type="match status" value="1"/>
</dbReference>
<comment type="catalytic activity">
    <reaction evidence="8 10">
        <text>GTP + H2O = GDP + phosphate + H(+)</text>
        <dbReference type="Rhea" id="RHEA:19669"/>
        <dbReference type="ChEBI" id="CHEBI:15377"/>
        <dbReference type="ChEBI" id="CHEBI:15378"/>
        <dbReference type="ChEBI" id="CHEBI:37565"/>
        <dbReference type="ChEBI" id="CHEBI:43474"/>
        <dbReference type="ChEBI" id="CHEBI:58189"/>
        <dbReference type="EC" id="3.6.5.4"/>
    </reaction>
</comment>
<dbReference type="GO" id="GO:0006614">
    <property type="term" value="P:SRP-dependent cotranslational protein targeting to membrane"/>
    <property type="evidence" value="ECO:0007669"/>
    <property type="project" value="InterPro"/>
</dbReference>
<dbReference type="FunFam" id="3.40.50.300:FF:000053">
    <property type="entry name" value="Signal recognition particle receptor FtsY"/>
    <property type="match status" value="1"/>
</dbReference>
<evidence type="ECO:0000256" key="2">
    <source>
        <dbReference type="ARBA" id="ARBA00022490"/>
    </source>
</evidence>
<evidence type="ECO:0000256" key="7">
    <source>
        <dbReference type="ARBA" id="ARBA00023170"/>
    </source>
</evidence>
<dbReference type="InterPro" id="IPR027417">
    <property type="entry name" value="P-loop_NTPase"/>
</dbReference>
<dbReference type="EC" id="3.6.5.4" evidence="10"/>
<dbReference type="InterPro" id="IPR000897">
    <property type="entry name" value="SRP54_GTPase_dom"/>
</dbReference>
<evidence type="ECO:0000256" key="10">
    <source>
        <dbReference type="HAMAP-Rule" id="MF_00920"/>
    </source>
</evidence>
<dbReference type="CDD" id="cd17874">
    <property type="entry name" value="FtsY"/>
    <property type="match status" value="1"/>
</dbReference>
<dbReference type="Pfam" id="PF02881">
    <property type="entry name" value="SRP54_N"/>
    <property type="match status" value="1"/>
</dbReference>